<feature type="domain" description="PHD-type" evidence="6">
    <location>
        <begin position="345"/>
        <end position="395"/>
    </location>
</feature>
<dbReference type="EMBL" id="MIGC01000507">
    <property type="protein sequence ID" value="PHJ24854.1"/>
    <property type="molecule type" value="Genomic_DNA"/>
</dbReference>
<dbReference type="InterPro" id="IPR011011">
    <property type="entry name" value="Znf_FYVE_PHD"/>
</dbReference>
<evidence type="ECO:0000256" key="5">
    <source>
        <dbReference type="SAM" id="MobiDB-lite"/>
    </source>
</evidence>
<evidence type="ECO:0000256" key="4">
    <source>
        <dbReference type="PROSITE-ProRule" id="PRU00175"/>
    </source>
</evidence>
<evidence type="ECO:0000256" key="3">
    <source>
        <dbReference type="ARBA" id="ARBA00022833"/>
    </source>
</evidence>
<dbReference type="Pfam" id="PF00628">
    <property type="entry name" value="PHD"/>
    <property type="match status" value="1"/>
</dbReference>
<dbReference type="InterPro" id="IPR019787">
    <property type="entry name" value="Znf_PHD-finger"/>
</dbReference>
<dbReference type="GeneID" id="94424714"/>
<feature type="region of interest" description="Disordered" evidence="5">
    <location>
        <begin position="178"/>
        <end position="211"/>
    </location>
</feature>
<dbReference type="InterPro" id="IPR047157">
    <property type="entry name" value="PHRF1/Atg35"/>
</dbReference>
<comment type="caution">
    <text evidence="8">The sequence shown here is derived from an EMBL/GenBank/DDBJ whole genome shotgun (WGS) entry which is preliminary data.</text>
</comment>
<dbReference type="VEuPathDB" id="ToxoDB:CSUI_001297"/>
<feature type="compositionally biased region" description="Polar residues" evidence="5">
    <location>
        <begin position="180"/>
        <end position="202"/>
    </location>
</feature>
<protein>
    <submittedName>
        <fullName evidence="8">Phd-finger domain-containing protein</fullName>
    </submittedName>
</protein>
<dbReference type="GO" id="GO:0008270">
    <property type="term" value="F:zinc ion binding"/>
    <property type="evidence" value="ECO:0007669"/>
    <property type="project" value="UniProtKB-KW"/>
</dbReference>
<organism evidence="8 9">
    <name type="scientific">Cystoisospora suis</name>
    <dbReference type="NCBI Taxonomy" id="483139"/>
    <lineage>
        <taxon>Eukaryota</taxon>
        <taxon>Sar</taxon>
        <taxon>Alveolata</taxon>
        <taxon>Apicomplexa</taxon>
        <taxon>Conoidasida</taxon>
        <taxon>Coccidia</taxon>
        <taxon>Eucoccidiorida</taxon>
        <taxon>Eimeriorina</taxon>
        <taxon>Sarcocystidae</taxon>
        <taxon>Cystoisospora</taxon>
    </lineage>
</organism>
<sequence>MALHSGCMYTGLPVCSCPEGGLQRFRLLSHSTAAAPVNSTFRVPSPEFLNRHLASEKPDNFDSSTEWTKLSRHQLLTSTSSLAVGDRPPDEKAHQFSPQHRQAPRGVFPQHSAEDISSLLISVANTVASQKRQLFELIRKRARSIEYCMFCDVERAEPSLEPHAICRSCAFTRGLLPSTMGASGDTTGRRNTSGVPTPQSDVSSLGPLSSQSSFSSPQSCILLPDAHNPSDVCHKKASVPRAAPVKERGRVGVGTSAQETGRGRTVVEEVDLKKQSEACLARYGAEAVFGEDPDSPDERIELWCHQRSCQREPGDTKDLLVCFSCLDPPLNYAMVTRFPWHCADCKRCEICNENTSEETMLICDACDRAYHMECIDPPVLEVPQGDWFCPECGHCACCGRELTDEEALSELCFFSNAHRICVECKERNVHMKKSRSRRCVMTLEPPCARKSPAHKLCEVCAKPLPADAKNGKQRVSCFKCQQAVHRGCCRKDAKLIVCKLCYDLSKGFA</sequence>
<keyword evidence="3" id="KW-0862">Zinc</keyword>
<dbReference type="Proteomes" id="UP000221165">
    <property type="component" value="Unassembled WGS sequence"/>
</dbReference>
<dbReference type="PANTHER" id="PTHR12618:SF20">
    <property type="entry name" value="PHD AND RING FINGER DOMAIN-CONTAINING PROTEIN 1"/>
    <property type="match status" value="1"/>
</dbReference>
<dbReference type="RefSeq" id="XP_067926526.1">
    <property type="nucleotide sequence ID" value="XM_068061503.1"/>
</dbReference>
<dbReference type="PANTHER" id="PTHR12618">
    <property type="entry name" value="PHD AND RING FINGER DOMAIN-CONTAINING PROTEIN 1"/>
    <property type="match status" value="1"/>
</dbReference>
<keyword evidence="9" id="KW-1185">Reference proteome</keyword>
<gene>
    <name evidence="8" type="ORF">CSUI_001297</name>
</gene>
<dbReference type="SMART" id="SM00249">
    <property type="entry name" value="PHD"/>
    <property type="match status" value="2"/>
</dbReference>
<keyword evidence="1" id="KW-0479">Metal-binding</keyword>
<evidence type="ECO:0000259" key="7">
    <source>
        <dbReference type="PROSITE" id="PS50089"/>
    </source>
</evidence>
<evidence type="ECO:0000259" key="6">
    <source>
        <dbReference type="PROSITE" id="PS50016"/>
    </source>
</evidence>
<dbReference type="Gene3D" id="3.30.40.10">
    <property type="entry name" value="Zinc/RING finger domain, C3HC4 (zinc finger)"/>
    <property type="match status" value="1"/>
</dbReference>
<dbReference type="AlphaFoldDB" id="A0A2C6LD33"/>
<proteinExistence type="predicted"/>
<accession>A0A2C6LD33</accession>
<feature type="region of interest" description="Disordered" evidence="5">
    <location>
        <begin position="78"/>
        <end position="108"/>
    </location>
</feature>
<dbReference type="PROSITE" id="PS50089">
    <property type="entry name" value="ZF_RING_2"/>
    <property type="match status" value="1"/>
</dbReference>
<dbReference type="SUPFAM" id="SSF57903">
    <property type="entry name" value="FYVE/PHD zinc finger"/>
    <property type="match status" value="1"/>
</dbReference>
<keyword evidence="2 4" id="KW-0863">Zinc-finger</keyword>
<reference evidence="8 9" key="1">
    <citation type="journal article" date="2017" name="Int. J. Parasitol.">
        <title>The genome of the protozoan parasite Cystoisospora suis and a reverse vaccinology approach to identify vaccine candidates.</title>
        <authorList>
            <person name="Palmieri N."/>
            <person name="Shrestha A."/>
            <person name="Ruttkowski B."/>
            <person name="Beck T."/>
            <person name="Vogl C."/>
            <person name="Tomley F."/>
            <person name="Blake D.P."/>
            <person name="Joachim A."/>
        </authorList>
    </citation>
    <scope>NUCLEOTIDE SEQUENCE [LARGE SCALE GENOMIC DNA]</scope>
    <source>
        <strain evidence="8 9">Wien I</strain>
    </source>
</reference>
<evidence type="ECO:0000256" key="1">
    <source>
        <dbReference type="ARBA" id="ARBA00022723"/>
    </source>
</evidence>
<dbReference type="InterPro" id="IPR001841">
    <property type="entry name" value="Znf_RING"/>
</dbReference>
<dbReference type="InterPro" id="IPR013083">
    <property type="entry name" value="Znf_RING/FYVE/PHD"/>
</dbReference>
<evidence type="ECO:0000313" key="9">
    <source>
        <dbReference type="Proteomes" id="UP000221165"/>
    </source>
</evidence>
<dbReference type="InterPro" id="IPR001965">
    <property type="entry name" value="Znf_PHD"/>
</dbReference>
<name>A0A2C6LD33_9APIC</name>
<feature type="domain" description="RING-type" evidence="7">
    <location>
        <begin position="348"/>
        <end position="392"/>
    </location>
</feature>
<evidence type="ECO:0000313" key="8">
    <source>
        <dbReference type="EMBL" id="PHJ24854.1"/>
    </source>
</evidence>
<dbReference type="OrthoDB" id="787137at2759"/>
<evidence type="ECO:0000256" key="2">
    <source>
        <dbReference type="ARBA" id="ARBA00022771"/>
    </source>
</evidence>
<dbReference type="PROSITE" id="PS50016">
    <property type="entry name" value="ZF_PHD_2"/>
    <property type="match status" value="1"/>
</dbReference>